<dbReference type="EMBL" id="JBHSKP010000013">
    <property type="protein sequence ID" value="MFC5154089.1"/>
    <property type="molecule type" value="Genomic_DNA"/>
</dbReference>
<organism evidence="2 3">
    <name type="scientific">Streptomyces amakusaensis</name>
    <dbReference type="NCBI Taxonomy" id="67271"/>
    <lineage>
        <taxon>Bacteria</taxon>
        <taxon>Bacillati</taxon>
        <taxon>Actinomycetota</taxon>
        <taxon>Actinomycetes</taxon>
        <taxon>Kitasatosporales</taxon>
        <taxon>Streptomycetaceae</taxon>
        <taxon>Streptomyces</taxon>
    </lineage>
</organism>
<dbReference type="Pfam" id="PF01695">
    <property type="entry name" value="IstB_IS21"/>
    <property type="match status" value="1"/>
</dbReference>
<evidence type="ECO:0000313" key="2">
    <source>
        <dbReference type="EMBL" id="MFC5154089.1"/>
    </source>
</evidence>
<name>A0ABW0ANJ0_9ACTN</name>
<sequence length="254" mass="27939">MTSALVRSKDPQPAIGDRLRARLEARLAERGIDPATPLPPTVAEPVPALEAAQRRMPYDYREALASHPDVAAWVRTIAEAATAPYADGLQPHYGTAGRRVITRGPSLLLWGPTGSGKTHEAFGAIRSLTAAGCAVPWMATTAADLYGELRSRTGPDPEELLRRYTRIPVLLLDDLGAAKNSEWTEEITFRLLNHRAQNRFPTLITSNLAPVRDPEADPRQPVLRDRLGDRLLSRLSGMCTAIEVAGPDRRFQRR</sequence>
<accession>A0ABW0ANJ0</accession>
<keyword evidence="2" id="KW-0067">ATP-binding</keyword>
<evidence type="ECO:0000259" key="1">
    <source>
        <dbReference type="Pfam" id="PF01695"/>
    </source>
</evidence>
<dbReference type="InterPro" id="IPR002611">
    <property type="entry name" value="IstB_ATP-bd"/>
</dbReference>
<reference evidence="3" key="1">
    <citation type="journal article" date="2019" name="Int. J. Syst. Evol. Microbiol.">
        <title>The Global Catalogue of Microorganisms (GCM) 10K type strain sequencing project: providing services to taxonomists for standard genome sequencing and annotation.</title>
        <authorList>
            <consortium name="The Broad Institute Genomics Platform"/>
            <consortium name="The Broad Institute Genome Sequencing Center for Infectious Disease"/>
            <person name="Wu L."/>
            <person name="Ma J."/>
        </authorList>
    </citation>
    <scope>NUCLEOTIDE SEQUENCE [LARGE SCALE GENOMIC DNA]</scope>
    <source>
        <strain evidence="3">PCU 266</strain>
    </source>
</reference>
<gene>
    <name evidence="2" type="ORF">ACFPRH_20350</name>
</gene>
<feature type="domain" description="IstB-like ATP-binding" evidence="1">
    <location>
        <begin position="102"/>
        <end position="252"/>
    </location>
</feature>
<dbReference type="PANTHER" id="PTHR30050:SF4">
    <property type="entry name" value="ATP-BINDING PROTEIN RV3427C IN INSERTION SEQUENCE-RELATED"/>
    <property type="match status" value="1"/>
</dbReference>
<dbReference type="RefSeq" id="WP_344480296.1">
    <property type="nucleotide sequence ID" value="NZ_BAAASB010000014.1"/>
</dbReference>
<dbReference type="SUPFAM" id="SSF52540">
    <property type="entry name" value="P-loop containing nucleoside triphosphate hydrolases"/>
    <property type="match status" value="1"/>
</dbReference>
<comment type="caution">
    <text evidence="2">The sequence shown here is derived from an EMBL/GenBank/DDBJ whole genome shotgun (WGS) entry which is preliminary data.</text>
</comment>
<keyword evidence="2" id="KW-0547">Nucleotide-binding</keyword>
<dbReference type="Gene3D" id="3.40.50.300">
    <property type="entry name" value="P-loop containing nucleotide triphosphate hydrolases"/>
    <property type="match status" value="1"/>
</dbReference>
<dbReference type="PANTHER" id="PTHR30050">
    <property type="entry name" value="CHROMOSOMAL REPLICATION INITIATOR PROTEIN DNAA"/>
    <property type="match status" value="1"/>
</dbReference>
<evidence type="ECO:0000313" key="3">
    <source>
        <dbReference type="Proteomes" id="UP001596160"/>
    </source>
</evidence>
<dbReference type="InterPro" id="IPR027417">
    <property type="entry name" value="P-loop_NTPase"/>
</dbReference>
<keyword evidence="3" id="KW-1185">Reference proteome</keyword>
<dbReference type="Proteomes" id="UP001596160">
    <property type="component" value="Unassembled WGS sequence"/>
</dbReference>
<protein>
    <submittedName>
        <fullName evidence="2">ATP-binding protein</fullName>
    </submittedName>
</protein>
<dbReference type="GO" id="GO:0005524">
    <property type="term" value="F:ATP binding"/>
    <property type="evidence" value="ECO:0007669"/>
    <property type="project" value="UniProtKB-KW"/>
</dbReference>
<proteinExistence type="predicted"/>